<proteinExistence type="predicted"/>
<dbReference type="STRING" id="84135.GCA_001052115_00329"/>
<name>A0A2N6SFH2_9BACL</name>
<feature type="region of interest" description="Disordered" evidence="1">
    <location>
        <begin position="275"/>
        <end position="298"/>
    </location>
</feature>
<evidence type="ECO:0000313" key="3">
    <source>
        <dbReference type="EMBL" id="PMC52660.1"/>
    </source>
</evidence>
<reference evidence="3 4" key="1">
    <citation type="submission" date="2017-09" db="EMBL/GenBank/DDBJ databases">
        <title>Bacterial strain isolated from the female urinary microbiota.</title>
        <authorList>
            <person name="Thomas-White K."/>
            <person name="Kumar N."/>
            <person name="Forster S."/>
            <person name="Putonti C."/>
            <person name="Lawley T."/>
            <person name="Wolfe A.J."/>
        </authorList>
    </citation>
    <scope>NUCLEOTIDE SEQUENCE [LARGE SCALE GENOMIC DNA]</scope>
    <source>
        <strain evidence="3 4">UMB0186</strain>
    </source>
</reference>
<dbReference type="RefSeq" id="WP_102189727.1">
    <property type="nucleotide sequence ID" value="NZ_PNGT01000003.1"/>
</dbReference>
<comment type="caution">
    <text evidence="3">The sequence shown here is derived from an EMBL/GenBank/DDBJ whole genome shotgun (WGS) entry which is preliminary data.</text>
</comment>
<keyword evidence="2" id="KW-1133">Transmembrane helix</keyword>
<feature type="transmembrane region" description="Helical" evidence="2">
    <location>
        <begin position="142"/>
        <end position="164"/>
    </location>
</feature>
<dbReference type="Proteomes" id="UP000235670">
    <property type="component" value="Unassembled WGS sequence"/>
</dbReference>
<feature type="region of interest" description="Disordered" evidence="1">
    <location>
        <begin position="1"/>
        <end position="68"/>
    </location>
</feature>
<feature type="compositionally biased region" description="Low complexity" evidence="1">
    <location>
        <begin position="12"/>
        <end position="68"/>
    </location>
</feature>
<evidence type="ECO:0000256" key="2">
    <source>
        <dbReference type="SAM" id="Phobius"/>
    </source>
</evidence>
<sequence>MKRRRDYKENFGSNNQNSNSNNQQYYENYNNGNSYEDNQNYGNYNNGNPYENNQNYGNYNNDNSYVNNQYYSDNSYNNYDNYNTQQYNNYGNNEYSSYENNNSYNNYENYNYDPNLSDEYYDDTQNEFYEEEPEEQKPKKNLFLISFLSALAILLVAGGAYFGYTKFIKESKQTVDLSQYEIEFSPYGEDGEGKPSADIKKIPSVETNDASVKDFLQDPAITYNKNNNLRNGDKVEVSITLSKATANSKNLELVGEFKRNYTVKGLTQKQKDNTVVKEENNKSSSTSTNTFRENSSVDTKKLSESDLETWAKTIYIKDNNRNSTRSDYSADVWLGNDNLAYVNVKRGDNTVAKYRVNSRGQLEQNSSGSSWSVVSSVYTE</sequence>
<keyword evidence="2" id="KW-0472">Membrane</keyword>
<organism evidence="3 4">
    <name type="scientific">Gemella sanguinis</name>
    <dbReference type="NCBI Taxonomy" id="84135"/>
    <lineage>
        <taxon>Bacteria</taxon>
        <taxon>Bacillati</taxon>
        <taxon>Bacillota</taxon>
        <taxon>Bacilli</taxon>
        <taxon>Bacillales</taxon>
        <taxon>Gemellaceae</taxon>
        <taxon>Gemella</taxon>
    </lineage>
</organism>
<protein>
    <submittedName>
        <fullName evidence="3">Uncharacterized protein</fullName>
    </submittedName>
</protein>
<dbReference type="EMBL" id="PNGT01000003">
    <property type="protein sequence ID" value="PMC52660.1"/>
    <property type="molecule type" value="Genomic_DNA"/>
</dbReference>
<evidence type="ECO:0000313" key="4">
    <source>
        <dbReference type="Proteomes" id="UP000235670"/>
    </source>
</evidence>
<dbReference type="OrthoDB" id="2991490at2"/>
<evidence type="ECO:0000256" key="1">
    <source>
        <dbReference type="SAM" id="MobiDB-lite"/>
    </source>
</evidence>
<dbReference type="AlphaFoldDB" id="A0A2N6SFH2"/>
<accession>A0A2N6SFH2</accession>
<gene>
    <name evidence="3" type="ORF">CJ218_04255</name>
</gene>
<keyword evidence="2" id="KW-0812">Transmembrane</keyword>